<organism evidence="2 3">
    <name type="scientific">Bradyrhizobium erythrophlei</name>
    <dbReference type="NCBI Taxonomy" id="1437360"/>
    <lineage>
        <taxon>Bacteria</taxon>
        <taxon>Pseudomonadati</taxon>
        <taxon>Pseudomonadota</taxon>
        <taxon>Alphaproteobacteria</taxon>
        <taxon>Hyphomicrobiales</taxon>
        <taxon>Nitrobacteraceae</taxon>
        <taxon>Bradyrhizobium</taxon>
    </lineage>
</organism>
<accession>A0A1M5YI68</accession>
<evidence type="ECO:0000256" key="1">
    <source>
        <dbReference type="SAM" id="SignalP"/>
    </source>
</evidence>
<sequence>MPFNARLRVGVAAAAIAMLSASPLAAAAKQDNSAKLHRLHDARAHYRPQYVSQRSALPYSPNYGFLTRVPRDAIRMPGYIFVPGKGILGESCDLPTSACSNQYRVVE</sequence>
<dbReference type="EMBL" id="LT670817">
    <property type="protein sequence ID" value="SHI11737.1"/>
    <property type="molecule type" value="Genomic_DNA"/>
</dbReference>
<feature type="chain" id="PRO_5012138423" evidence="1">
    <location>
        <begin position="27"/>
        <end position="107"/>
    </location>
</feature>
<reference evidence="2 3" key="1">
    <citation type="submission" date="2016-11" db="EMBL/GenBank/DDBJ databases">
        <authorList>
            <person name="Jaros S."/>
            <person name="Januszkiewicz K."/>
            <person name="Wedrychowicz H."/>
        </authorList>
    </citation>
    <scope>NUCLEOTIDE SEQUENCE [LARGE SCALE GENOMIC DNA]</scope>
    <source>
        <strain evidence="2 3">GAS138</strain>
    </source>
</reference>
<name>A0A1M5YI68_9BRAD</name>
<dbReference type="Proteomes" id="UP000189796">
    <property type="component" value="Chromosome I"/>
</dbReference>
<protein>
    <submittedName>
        <fullName evidence="2">Uncharacterized protein</fullName>
    </submittedName>
</protein>
<dbReference type="RefSeq" id="WP_154072781.1">
    <property type="nucleotide sequence ID" value="NZ_LT670817.1"/>
</dbReference>
<evidence type="ECO:0000313" key="2">
    <source>
        <dbReference type="EMBL" id="SHI11737.1"/>
    </source>
</evidence>
<evidence type="ECO:0000313" key="3">
    <source>
        <dbReference type="Proteomes" id="UP000189796"/>
    </source>
</evidence>
<gene>
    <name evidence="2" type="ORF">SAMN05443248_8353</name>
</gene>
<keyword evidence="1" id="KW-0732">Signal</keyword>
<feature type="signal peptide" evidence="1">
    <location>
        <begin position="1"/>
        <end position="26"/>
    </location>
</feature>
<proteinExistence type="predicted"/>
<dbReference type="AlphaFoldDB" id="A0A1M5YI68"/>